<feature type="signal peptide" evidence="1">
    <location>
        <begin position="1"/>
        <end position="20"/>
    </location>
</feature>
<reference evidence="2" key="1">
    <citation type="journal article" date="2024" name="Gigascience">
        <title>Chromosome-level genome of the poultry shaft louse Menopon gallinae provides insight into the host-switching and adaptive evolution of parasitic lice.</title>
        <authorList>
            <person name="Xu Y."/>
            <person name="Ma L."/>
            <person name="Liu S."/>
            <person name="Liang Y."/>
            <person name="Liu Q."/>
            <person name="He Z."/>
            <person name="Tian L."/>
            <person name="Duan Y."/>
            <person name="Cai W."/>
            <person name="Li H."/>
            <person name="Song F."/>
        </authorList>
    </citation>
    <scope>NUCLEOTIDE SEQUENCE</scope>
    <source>
        <strain evidence="2">Cailab_2023a</strain>
    </source>
</reference>
<evidence type="ECO:0000313" key="2">
    <source>
        <dbReference type="EMBL" id="KAL0268280.1"/>
    </source>
</evidence>
<protein>
    <submittedName>
        <fullName evidence="2">Uncharacterized protein</fullName>
    </submittedName>
</protein>
<dbReference type="AlphaFoldDB" id="A0AAW2HEN8"/>
<keyword evidence="1" id="KW-0732">Signal</keyword>
<evidence type="ECO:0000256" key="1">
    <source>
        <dbReference type="SAM" id="SignalP"/>
    </source>
</evidence>
<feature type="chain" id="PRO_5043621098" evidence="1">
    <location>
        <begin position="21"/>
        <end position="269"/>
    </location>
</feature>
<comment type="caution">
    <text evidence="2">The sequence shown here is derived from an EMBL/GenBank/DDBJ whole genome shotgun (WGS) entry which is preliminary data.</text>
</comment>
<proteinExistence type="predicted"/>
<name>A0AAW2HEN8_9NEOP</name>
<sequence>MLKSIVVPLAFLCFIGSVWSDDPKCEKVGPICNAEKTKIMFCPSKGADPKEVESCGEGEICIENKDKVVCEKPAEKELRFECSGPGEFPDPKDCSKTYICKSKEGKPSEVCSCPPHHFVYPTEGLFCVPGSCPRKDITCEEGKQGHFELLAGGKTSFYYYCKSADVVTVYGGVETLVNRSSNPAMLRGMVNGKECVPLDNNDDPSQQYKCKEYGEQFPTECDCDFFYCDKALKVKRITCYKGLHYNVKRRTCVTGKCDESKCIYRDKYM</sequence>
<organism evidence="2">
    <name type="scientific">Menopon gallinae</name>
    <name type="common">poultry shaft louse</name>
    <dbReference type="NCBI Taxonomy" id="328185"/>
    <lineage>
        <taxon>Eukaryota</taxon>
        <taxon>Metazoa</taxon>
        <taxon>Ecdysozoa</taxon>
        <taxon>Arthropoda</taxon>
        <taxon>Hexapoda</taxon>
        <taxon>Insecta</taxon>
        <taxon>Pterygota</taxon>
        <taxon>Neoptera</taxon>
        <taxon>Paraneoptera</taxon>
        <taxon>Psocodea</taxon>
        <taxon>Troctomorpha</taxon>
        <taxon>Phthiraptera</taxon>
        <taxon>Amblycera</taxon>
        <taxon>Menoponidae</taxon>
        <taxon>Menopon</taxon>
    </lineage>
</organism>
<gene>
    <name evidence="2" type="ORF">PYX00_010287</name>
</gene>
<dbReference type="EMBL" id="JARGDH010000005">
    <property type="protein sequence ID" value="KAL0268280.1"/>
    <property type="molecule type" value="Genomic_DNA"/>
</dbReference>
<accession>A0AAW2HEN8</accession>